<feature type="signal peptide" evidence="1">
    <location>
        <begin position="1"/>
        <end position="26"/>
    </location>
</feature>
<name>A0A7W7CH31_9PSEU</name>
<dbReference type="InterPro" id="IPR024520">
    <property type="entry name" value="DUF3558"/>
</dbReference>
<organism evidence="2 3">
    <name type="scientific">Crossiella cryophila</name>
    <dbReference type="NCBI Taxonomy" id="43355"/>
    <lineage>
        <taxon>Bacteria</taxon>
        <taxon>Bacillati</taxon>
        <taxon>Actinomycetota</taxon>
        <taxon>Actinomycetes</taxon>
        <taxon>Pseudonocardiales</taxon>
        <taxon>Pseudonocardiaceae</taxon>
        <taxon>Crossiella</taxon>
    </lineage>
</organism>
<evidence type="ECO:0000313" key="3">
    <source>
        <dbReference type="Proteomes" id="UP000533598"/>
    </source>
</evidence>
<dbReference type="RefSeq" id="WP_185007397.1">
    <property type="nucleotide sequence ID" value="NZ_BAAAUI010000054.1"/>
</dbReference>
<reference evidence="2 3" key="1">
    <citation type="submission" date="2020-08" db="EMBL/GenBank/DDBJ databases">
        <title>Sequencing the genomes of 1000 actinobacteria strains.</title>
        <authorList>
            <person name="Klenk H.-P."/>
        </authorList>
    </citation>
    <scope>NUCLEOTIDE SEQUENCE [LARGE SCALE GENOMIC DNA]</scope>
    <source>
        <strain evidence="2 3">DSM 44230</strain>
    </source>
</reference>
<evidence type="ECO:0000313" key="2">
    <source>
        <dbReference type="EMBL" id="MBB4681086.1"/>
    </source>
</evidence>
<dbReference type="Pfam" id="PF12079">
    <property type="entry name" value="DUF3558"/>
    <property type="match status" value="1"/>
</dbReference>
<dbReference type="AlphaFoldDB" id="A0A7W7CH31"/>
<evidence type="ECO:0000256" key="1">
    <source>
        <dbReference type="SAM" id="SignalP"/>
    </source>
</evidence>
<proteinExistence type="predicted"/>
<dbReference type="Proteomes" id="UP000533598">
    <property type="component" value="Unassembled WGS sequence"/>
</dbReference>
<keyword evidence="1" id="KW-0732">Signal</keyword>
<dbReference type="EMBL" id="JACHMH010000001">
    <property type="protein sequence ID" value="MBB4681086.1"/>
    <property type="molecule type" value="Genomic_DNA"/>
</dbReference>
<dbReference type="PROSITE" id="PS51257">
    <property type="entry name" value="PROKAR_LIPOPROTEIN"/>
    <property type="match status" value="1"/>
</dbReference>
<keyword evidence="3" id="KW-1185">Reference proteome</keyword>
<protein>
    <recommendedName>
        <fullName evidence="4">DUF3558 domain-containing protein</fullName>
    </recommendedName>
</protein>
<accession>A0A7W7CH31</accession>
<comment type="caution">
    <text evidence="2">The sequence shown here is derived from an EMBL/GenBank/DDBJ whole genome shotgun (WGS) entry which is preliminary data.</text>
</comment>
<sequence>MNRKPALGMAMLLFLAGCAVPGSPVAMDEAAANAAARAQVSARPSEIRLDGFAGEQVCSLLTAAQQKDLGVDYVMPAEAGDRFDNRGCRFSRSLEKPRYAYRVTPVTQEGADVWLRPGETNLEVQVVRVAGFPAVQNRRRTDDRGCFVDVSVADGQRLGIQYSYDTHPVPLTAAELCGRAMAMAELAIRNLVELRGRR</sequence>
<gene>
    <name evidence="2" type="ORF">HNR67_007204</name>
</gene>
<evidence type="ECO:0008006" key="4">
    <source>
        <dbReference type="Google" id="ProtNLM"/>
    </source>
</evidence>
<feature type="chain" id="PRO_5039103633" description="DUF3558 domain-containing protein" evidence="1">
    <location>
        <begin position="27"/>
        <end position="198"/>
    </location>
</feature>